<dbReference type="PANTHER" id="PTHR19297">
    <property type="entry name" value="GLYCOSYLTRANSFERASE 14 FAMILY MEMBER"/>
    <property type="match status" value="1"/>
</dbReference>
<evidence type="ECO:0000256" key="7">
    <source>
        <dbReference type="ARBA" id="ARBA00022989"/>
    </source>
</evidence>
<comment type="caution">
    <text evidence="11">The sequence shown here is derived from an EMBL/GenBank/DDBJ whole genome shotgun (WGS) entry which is preliminary data.</text>
</comment>
<dbReference type="GO" id="GO:0003829">
    <property type="term" value="F:beta-1,3-galactosyl-O-glycosyl-glycoprotein beta-1,6-N-acetylglucosaminyltransferase activity"/>
    <property type="evidence" value="ECO:0007669"/>
    <property type="project" value="UniProtKB-EC"/>
</dbReference>
<dbReference type="EMBL" id="CAHIKZ030004577">
    <property type="protein sequence ID" value="CAE1312490.1"/>
    <property type="molecule type" value="Genomic_DNA"/>
</dbReference>
<evidence type="ECO:0000256" key="2">
    <source>
        <dbReference type="ARBA" id="ARBA00004922"/>
    </source>
</evidence>
<reference evidence="11" key="1">
    <citation type="submission" date="2021-01" db="EMBL/GenBank/DDBJ databases">
        <authorList>
            <person name="Li R."/>
            <person name="Bekaert M."/>
        </authorList>
    </citation>
    <scope>NUCLEOTIDE SEQUENCE</scope>
    <source>
        <strain evidence="11">Farmed</strain>
    </source>
</reference>
<keyword evidence="9" id="KW-0325">Glycoprotein</keyword>
<sequence>MDKYSIPVSLSADEKKVSQIFSDIEKSRLSCPQVCSSLIAGKEANFIQCPKADDENNPTALTSSTQNCSQFLKYRGYILRSMTKEEEQFPVAFSILVYCCPHQVEALLRAIYRPQNYYCIHIDSKSSGTFKKCMRSLADCLPNVFIATKMEKVKWGNFGVVAAELSCMKDLLRYKKWKYLINLTGQEFPLKTNLQIVRILKILNGANDINAKIIPYVNPFYFVSI</sequence>
<evidence type="ECO:0000313" key="11">
    <source>
        <dbReference type="EMBL" id="CAE1312490.1"/>
    </source>
</evidence>
<comment type="similarity">
    <text evidence="10">Belongs to the glycosyltransferase 14 family.</text>
</comment>
<organism evidence="11 12">
    <name type="scientific">Acanthosepion pharaonis</name>
    <name type="common">Pharaoh cuttlefish</name>
    <name type="synonym">Sepia pharaonis</name>
    <dbReference type="NCBI Taxonomy" id="158019"/>
    <lineage>
        <taxon>Eukaryota</taxon>
        <taxon>Metazoa</taxon>
        <taxon>Spiralia</taxon>
        <taxon>Lophotrochozoa</taxon>
        <taxon>Mollusca</taxon>
        <taxon>Cephalopoda</taxon>
        <taxon>Coleoidea</taxon>
        <taxon>Decapodiformes</taxon>
        <taxon>Sepiida</taxon>
        <taxon>Sepiina</taxon>
        <taxon>Sepiidae</taxon>
        <taxon>Acanthosepion</taxon>
    </lineage>
</organism>
<dbReference type="EC" id="2.4.1.102" evidence="11"/>
<dbReference type="AlphaFoldDB" id="A0A812DWE5"/>
<evidence type="ECO:0000256" key="5">
    <source>
        <dbReference type="ARBA" id="ARBA00022692"/>
    </source>
</evidence>
<comment type="subcellular location">
    <subcellularLocation>
        <location evidence="1">Membrane</location>
        <topology evidence="1">Single-pass type II membrane protein</topology>
    </subcellularLocation>
</comment>
<gene>
    <name evidence="11" type="ORF">SPHA_63783</name>
</gene>
<keyword evidence="5" id="KW-0812">Transmembrane</keyword>
<keyword evidence="3 11" id="KW-0328">Glycosyltransferase</keyword>
<evidence type="ECO:0000256" key="1">
    <source>
        <dbReference type="ARBA" id="ARBA00004606"/>
    </source>
</evidence>
<keyword evidence="12" id="KW-1185">Reference proteome</keyword>
<dbReference type="PANTHER" id="PTHR19297:SF191">
    <property type="entry name" value="PROTEIN XYLOSYLTRANSFERASE"/>
    <property type="match status" value="1"/>
</dbReference>
<evidence type="ECO:0000256" key="4">
    <source>
        <dbReference type="ARBA" id="ARBA00022679"/>
    </source>
</evidence>
<protein>
    <submittedName>
        <fullName evidence="11">GCNT1</fullName>
        <ecNumber evidence="11">2.4.1.102</ecNumber>
    </submittedName>
</protein>
<dbReference type="Proteomes" id="UP000597762">
    <property type="component" value="Unassembled WGS sequence"/>
</dbReference>
<accession>A0A812DWE5</accession>
<proteinExistence type="inferred from homology"/>
<dbReference type="Pfam" id="PF02485">
    <property type="entry name" value="Branch"/>
    <property type="match status" value="1"/>
</dbReference>
<keyword evidence="6" id="KW-0735">Signal-anchor</keyword>
<evidence type="ECO:0000256" key="8">
    <source>
        <dbReference type="ARBA" id="ARBA00023136"/>
    </source>
</evidence>
<dbReference type="OrthoDB" id="6159068at2759"/>
<dbReference type="InterPro" id="IPR003406">
    <property type="entry name" value="Glyco_trans_14"/>
</dbReference>
<evidence type="ECO:0000256" key="9">
    <source>
        <dbReference type="ARBA" id="ARBA00023180"/>
    </source>
</evidence>
<evidence type="ECO:0000256" key="6">
    <source>
        <dbReference type="ARBA" id="ARBA00022968"/>
    </source>
</evidence>
<name>A0A812DWE5_ACAPH</name>
<evidence type="ECO:0000256" key="3">
    <source>
        <dbReference type="ARBA" id="ARBA00022676"/>
    </source>
</evidence>
<evidence type="ECO:0000313" key="12">
    <source>
        <dbReference type="Proteomes" id="UP000597762"/>
    </source>
</evidence>
<keyword evidence="8" id="KW-0472">Membrane</keyword>
<keyword evidence="4 11" id="KW-0808">Transferase</keyword>
<keyword evidence="7" id="KW-1133">Transmembrane helix</keyword>
<comment type="pathway">
    <text evidence="2">Protein modification; protein glycosylation.</text>
</comment>
<dbReference type="GO" id="GO:0016020">
    <property type="term" value="C:membrane"/>
    <property type="evidence" value="ECO:0007669"/>
    <property type="project" value="UniProtKB-SubCell"/>
</dbReference>
<evidence type="ECO:0000256" key="10">
    <source>
        <dbReference type="ARBA" id="ARBA00038150"/>
    </source>
</evidence>